<comment type="caution">
    <text evidence="2">The sequence shown here is derived from an EMBL/GenBank/DDBJ whole genome shotgun (WGS) entry which is preliminary data.</text>
</comment>
<feature type="transmembrane region" description="Helical" evidence="1">
    <location>
        <begin position="54"/>
        <end position="73"/>
    </location>
</feature>
<sequence>MENFEGIAPSVFTIVKIAVWIFLLLYILFAGVVIKQIRVMTETLEVGFEKQIKVLGIVHFLLAVIVFLLSLVVL</sequence>
<evidence type="ECO:0000256" key="1">
    <source>
        <dbReference type="SAM" id="Phobius"/>
    </source>
</evidence>
<dbReference type="EMBL" id="LBVW01000009">
    <property type="protein sequence ID" value="KKQ93627.1"/>
    <property type="molecule type" value="Genomic_DNA"/>
</dbReference>
<proteinExistence type="predicted"/>
<gene>
    <name evidence="2" type="ORF">UT19_C0009G0036</name>
</gene>
<evidence type="ECO:0000313" key="2">
    <source>
        <dbReference type="EMBL" id="KKQ93627.1"/>
    </source>
</evidence>
<dbReference type="Pfam" id="PF18901">
    <property type="entry name" value="DUF5657"/>
    <property type="match status" value="1"/>
</dbReference>
<feature type="transmembrane region" description="Helical" evidence="1">
    <location>
        <begin position="12"/>
        <end position="34"/>
    </location>
</feature>
<protein>
    <submittedName>
        <fullName evidence="2">Uncharacterized protein</fullName>
    </submittedName>
</protein>
<reference evidence="2 3" key="1">
    <citation type="journal article" date="2015" name="Nature">
        <title>rRNA introns, odd ribosomes, and small enigmatic genomes across a large radiation of phyla.</title>
        <authorList>
            <person name="Brown C.T."/>
            <person name="Hug L.A."/>
            <person name="Thomas B.C."/>
            <person name="Sharon I."/>
            <person name="Castelle C.J."/>
            <person name="Singh A."/>
            <person name="Wilkins M.J."/>
            <person name="Williams K.H."/>
            <person name="Banfield J.F."/>
        </authorList>
    </citation>
    <scope>NUCLEOTIDE SEQUENCE [LARGE SCALE GENOMIC DNA]</scope>
</reference>
<dbReference type="InterPro" id="IPR043716">
    <property type="entry name" value="DUF5657"/>
</dbReference>
<keyword evidence="1" id="KW-1133">Transmembrane helix</keyword>
<organism evidence="2 3">
    <name type="scientific">Candidatus Woesebacteria bacterium GW2011_GWB1_39_10b</name>
    <dbReference type="NCBI Taxonomy" id="1618573"/>
    <lineage>
        <taxon>Bacteria</taxon>
        <taxon>Candidatus Woeseibacteriota</taxon>
    </lineage>
</organism>
<dbReference type="STRING" id="1618573.UT19_C0009G0036"/>
<evidence type="ECO:0000313" key="3">
    <source>
        <dbReference type="Proteomes" id="UP000034932"/>
    </source>
</evidence>
<keyword evidence="1" id="KW-0812">Transmembrane</keyword>
<accession>A0A0G0LRH6</accession>
<dbReference type="Proteomes" id="UP000034932">
    <property type="component" value="Unassembled WGS sequence"/>
</dbReference>
<dbReference type="AlphaFoldDB" id="A0A0G0LRH6"/>
<name>A0A0G0LRH6_9BACT</name>
<keyword evidence="1" id="KW-0472">Membrane</keyword>